<reference evidence="1 2" key="1">
    <citation type="submission" date="2017-03" db="EMBL/GenBank/DDBJ databases">
        <title>Genome Survey of Euroglyphus maynei.</title>
        <authorList>
            <person name="Arlian L.G."/>
            <person name="Morgan M.S."/>
            <person name="Rider S.D."/>
        </authorList>
    </citation>
    <scope>NUCLEOTIDE SEQUENCE [LARGE SCALE GENOMIC DNA]</scope>
    <source>
        <strain evidence="1">Arlian Lab</strain>
        <tissue evidence="1">Whole body</tissue>
    </source>
</reference>
<gene>
    <name evidence="1" type="ORF">BLA29_015453</name>
</gene>
<dbReference type="AlphaFoldDB" id="A0A1Y3BK11"/>
<accession>A0A1Y3BK11</accession>
<proteinExistence type="predicted"/>
<dbReference type="Proteomes" id="UP000194236">
    <property type="component" value="Unassembled WGS sequence"/>
</dbReference>
<dbReference type="EMBL" id="MUJZ01018111">
    <property type="protein sequence ID" value="OTF80457.1"/>
    <property type="molecule type" value="Genomic_DNA"/>
</dbReference>
<comment type="caution">
    <text evidence="1">The sequence shown here is derived from an EMBL/GenBank/DDBJ whole genome shotgun (WGS) entry which is preliminary data.</text>
</comment>
<evidence type="ECO:0000313" key="1">
    <source>
        <dbReference type="EMBL" id="OTF80457.1"/>
    </source>
</evidence>
<evidence type="ECO:0000313" key="2">
    <source>
        <dbReference type="Proteomes" id="UP000194236"/>
    </source>
</evidence>
<keyword evidence="2" id="KW-1185">Reference proteome</keyword>
<sequence>MNHFASVVPIPRLAKNWNLWIRSVELTMISLKLWRYCSGTTPATTDEFA</sequence>
<organism evidence="1 2">
    <name type="scientific">Euroglyphus maynei</name>
    <name type="common">Mayne's house dust mite</name>
    <dbReference type="NCBI Taxonomy" id="6958"/>
    <lineage>
        <taxon>Eukaryota</taxon>
        <taxon>Metazoa</taxon>
        <taxon>Ecdysozoa</taxon>
        <taxon>Arthropoda</taxon>
        <taxon>Chelicerata</taxon>
        <taxon>Arachnida</taxon>
        <taxon>Acari</taxon>
        <taxon>Acariformes</taxon>
        <taxon>Sarcoptiformes</taxon>
        <taxon>Astigmata</taxon>
        <taxon>Psoroptidia</taxon>
        <taxon>Analgoidea</taxon>
        <taxon>Pyroglyphidae</taxon>
        <taxon>Pyroglyphinae</taxon>
        <taxon>Euroglyphus</taxon>
    </lineage>
</organism>
<protein>
    <submittedName>
        <fullName evidence="1">Uncharacterized protein</fullName>
    </submittedName>
</protein>
<feature type="non-terminal residue" evidence="1">
    <location>
        <position position="49"/>
    </location>
</feature>
<name>A0A1Y3BK11_EURMA</name>